<dbReference type="Proteomes" id="UP000789702">
    <property type="component" value="Unassembled WGS sequence"/>
</dbReference>
<feature type="non-terminal residue" evidence="1">
    <location>
        <position position="1"/>
    </location>
</feature>
<sequence>APVNPMATPTRYTITRPILNTSHWTSSIDEKPSTEQELIRREYLRDMGIDLGYMEPLNIQAINAERTANQRSNRRPINLNSVDLE</sequence>
<evidence type="ECO:0000313" key="2">
    <source>
        <dbReference type="Proteomes" id="UP000789702"/>
    </source>
</evidence>
<gene>
    <name evidence="1" type="ORF">DHETER_LOCUS15603</name>
</gene>
<evidence type="ECO:0000313" key="1">
    <source>
        <dbReference type="EMBL" id="CAG8766687.1"/>
    </source>
</evidence>
<protein>
    <submittedName>
        <fullName evidence="1">16935_t:CDS:1</fullName>
    </submittedName>
</protein>
<accession>A0ACA9QW11</accession>
<keyword evidence="2" id="KW-1185">Reference proteome</keyword>
<name>A0ACA9QW11_9GLOM</name>
<dbReference type="EMBL" id="CAJVPU010054292">
    <property type="protein sequence ID" value="CAG8766687.1"/>
    <property type="molecule type" value="Genomic_DNA"/>
</dbReference>
<organism evidence="1 2">
    <name type="scientific">Dentiscutata heterogama</name>
    <dbReference type="NCBI Taxonomy" id="1316150"/>
    <lineage>
        <taxon>Eukaryota</taxon>
        <taxon>Fungi</taxon>
        <taxon>Fungi incertae sedis</taxon>
        <taxon>Mucoromycota</taxon>
        <taxon>Glomeromycotina</taxon>
        <taxon>Glomeromycetes</taxon>
        <taxon>Diversisporales</taxon>
        <taxon>Gigasporaceae</taxon>
        <taxon>Dentiscutata</taxon>
    </lineage>
</organism>
<reference evidence="1" key="1">
    <citation type="submission" date="2021-06" db="EMBL/GenBank/DDBJ databases">
        <authorList>
            <person name="Kallberg Y."/>
            <person name="Tangrot J."/>
            <person name="Rosling A."/>
        </authorList>
    </citation>
    <scope>NUCLEOTIDE SEQUENCE</scope>
    <source>
        <strain evidence="1">IL203A</strain>
    </source>
</reference>
<feature type="non-terminal residue" evidence="1">
    <location>
        <position position="85"/>
    </location>
</feature>
<comment type="caution">
    <text evidence="1">The sequence shown here is derived from an EMBL/GenBank/DDBJ whole genome shotgun (WGS) entry which is preliminary data.</text>
</comment>
<proteinExistence type="predicted"/>